<evidence type="ECO:0000313" key="3">
    <source>
        <dbReference type="Proteomes" id="UP000494363"/>
    </source>
</evidence>
<protein>
    <submittedName>
        <fullName evidence="2">Uncharacterized protein</fullName>
    </submittedName>
</protein>
<keyword evidence="1" id="KW-0472">Membrane</keyword>
<dbReference type="Proteomes" id="UP000494363">
    <property type="component" value="Unassembled WGS sequence"/>
</dbReference>
<gene>
    <name evidence="2" type="ORF">LMG29542_02461</name>
</gene>
<keyword evidence="3" id="KW-1185">Reference proteome</keyword>
<evidence type="ECO:0000256" key="1">
    <source>
        <dbReference type="SAM" id="Phobius"/>
    </source>
</evidence>
<organism evidence="2 3">
    <name type="scientific">Paraburkholderia humisilvae</name>
    <dbReference type="NCBI Taxonomy" id="627669"/>
    <lineage>
        <taxon>Bacteria</taxon>
        <taxon>Pseudomonadati</taxon>
        <taxon>Pseudomonadota</taxon>
        <taxon>Betaproteobacteria</taxon>
        <taxon>Burkholderiales</taxon>
        <taxon>Burkholderiaceae</taxon>
        <taxon>Paraburkholderia</taxon>
    </lineage>
</organism>
<name>A0A6J5DMS2_9BURK</name>
<sequence>MVQLSKYSLGKNDLGRQLVVSLTIVALVYVVFALFRRFGIAMPDVARWVATSSATLALLWVLLKTRPADTVAKQCICGLILAGSVMLAICSIWP</sequence>
<feature type="transmembrane region" description="Helical" evidence="1">
    <location>
        <begin position="75"/>
        <end position="93"/>
    </location>
</feature>
<proteinExistence type="predicted"/>
<accession>A0A6J5DMS2</accession>
<feature type="transmembrane region" description="Helical" evidence="1">
    <location>
        <begin position="18"/>
        <end position="39"/>
    </location>
</feature>
<evidence type="ECO:0000313" key="2">
    <source>
        <dbReference type="EMBL" id="CAB3754817.1"/>
    </source>
</evidence>
<feature type="transmembrane region" description="Helical" evidence="1">
    <location>
        <begin position="45"/>
        <end position="63"/>
    </location>
</feature>
<dbReference type="EMBL" id="CADIKH010000009">
    <property type="protein sequence ID" value="CAB3754817.1"/>
    <property type="molecule type" value="Genomic_DNA"/>
</dbReference>
<dbReference type="AlphaFoldDB" id="A0A6J5DMS2"/>
<reference evidence="2 3" key="1">
    <citation type="submission" date="2020-04" db="EMBL/GenBank/DDBJ databases">
        <authorList>
            <person name="De Canck E."/>
        </authorList>
    </citation>
    <scope>NUCLEOTIDE SEQUENCE [LARGE SCALE GENOMIC DNA]</scope>
    <source>
        <strain evidence="2 3">LMG 29542</strain>
    </source>
</reference>
<keyword evidence="1" id="KW-0812">Transmembrane</keyword>
<keyword evidence="1" id="KW-1133">Transmembrane helix</keyword>